<proteinExistence type="predicted"/>
<sequence>MAQGPFIASLSQTQTLLKDALAFDYLPIRVYYFKILFRGRGSDYFQSQTKFLLSLLIFRLFMKRLDFTISY</sequence>
<organism evidence="1 2">
    <name type="scientific">Halteria grandinella</name>
    <dbReference type="NCBI Taxonomy" id="5974"/>
    <lineage>
        <taxon>Eukaryota</taxon>
        <taxon>Sar</taxon>
        <taxon>Alveolata</taxon>
        <taxon>Ciliophora</taxon>
        <taxon>Intramacronucleata</taxon>
        <taxon>Spirotrichea</taxon>
        <taxon>Stichotrichia</taxon>
        <taxon>Sporadotrichida</taxon>
        <taxon>Halteriidae</taxon>
        <taxon>Halteria</taxon>
    </lineage>
</organism>
<protein>
    <submittedName>
        <fullName evidence="1">Uncharacterized protein</fullName>
    </submittedName>
</protein>
<comment type="caution">
    <text evidence="1">The sequence shown here is derived from an EMBL/GenBank/DDBJ whole genome shotgun (WGS) entry which is preliminary data.</text>
</comment>
<dbReference type="AlphaFoldDB" id="A0A8J8T9T4"/>
<reference evidence="1" key="1">
    <citation type="submission" date="2019-06" db="EMBL/GenBank/DDBJ databases">
        <authorList>
            <person name="Zheng W."/>
        </authorList>
    </citation>
    <scope>NUCLEOTIDE SEQUENCE</scope>
    <source>
        <strain evidence="1">QDHG01</strain>
    </source>
</reference>
<evidence type="ECO:0000313" key="2">
    <source>
        <dbReference type="Proteomes" id="UP000785679"/>
    </source>
</evidence>
<dbReference type="EMBL" id="RRYP01000884">
    <property type="protein sequence ID" value="TNV86706.1"/>
    <property type="molecule type" value="Genomic_DNA"/>
</dbReference>
<dbReference type="Proteomes" id="UP000785679">
    <property type="component" value="Unassembled WGS sequence"/>
</dbReference>
<accession>A0A8J8T9T4</accession>
<keyword evidence="2" id="KW-1185">Reference proteome</keyword>
<name>A0A8J8T9T4_HALGN</name>
<evidence type="ECO:0000313" key="1">
    <source>
        <dbReference type="EMBL" id="TNV86706.1"/>
    </source>
</evidence>
<gene>
    <name evidence="1" type="ORF">FGO68_gene1091</name>
</gene>